<keyword evidence="2" id="KW-1185">Reference proteome</keyword>
<gene>
    <name evidence="1" type="ORF">Fcan01_17978</name>
</gene>
<evidence type="ECO:0000313" key="2">
    <source>
        <dbReference type="Proteomes" id="UP000198287"/>
    </source>
</evidence>
<evidence type="ECO:0000313" key="1">
    <source>
        <dbReference type="EMBL" id="OXA47350.1"/>
    </source>
</evidence>
<dbReference type="EMBL" id="LNIX01000013">
    <property type="protein sequence ID" value="OXA47350.1"/>
    <property type="molecule type" value="Genomic_DNA"/>
</dbReference>
<proteinExistence type="predicted"/>
<comment type="caution">
    <text evidence="1">The sequence shown here is derived from an EMBL/GenBank/DDBJ whole genome shotgun (WGS) entry which is preliminary data.</text>
</comment>
<dbReference type="Proteomes" id="UP000198287">
    <property type="component" value="Unassembled WGS sequence"/>
</dbReference>
<organism evidence="1 2">
    <name type="scientific">Folsomia candida</name>
    <name type="common">Springtail</name>
    <dbReference type="NCBI Taxonomy" id="158441"/>
    <lineage>
        <taxon>Eukaryota</taxon>
        <taxon>Metazoa</taxon>
        <taxon>Ecdysozoa</taxon>
        <taxon>Arthropoda</taxon>
        <taxon>Hexapoda</taxon>
        <taxon>Collembola</taxon>
        <taxon>Entomobryomorpha</taxon>
        <taxon>Isotomoidea</taxon>
        <taxon>Isotomidae</taxon>
        <taxon>Proisotominae</taxon>
        <taxon>Folsomia</taxon>
    </lineage>
</organism>
<dbReference type="AlphaFoldDB" id="A0A226DQJ4"/>
<sequence length="123" mass="14450">MKIFRQLFMINVKIKRLKFQIGYLRDGRMLVQDSPNALLEKYGPEFFIQLIFDIFCAVFVYLESEEVQLLKVGVVNGNILNAEPIRAIPQSKISDLYEHSKNYYSQLKALTIRNLIVFTRYPL</sequence>
<protein>
    <submittedName>
        <fullName evidence="1">Uncharacterized protein</fullName>
    </submittedName>
</protein>
<reference evidence="1 2" key="1">
    <citation type="submission" date="2015-12" db="EMBL/GenBank/DDBJ databases">
        <title>The genome of Folsomia candida.</title>
        <authorList>
            <person name="Faddeeva A."/>
            <person name="Derks M.F."/>
            <person name="Anvar Y."/>
            <person name="Smit S."/>
            <person name="Van Straalen N."/>
            <person name="Roelofs D."/>
        </authorList>
    </citation>
    <scope>NUCLEOTIDE SEQUENCE [LARGE SCALE GENOMIC DNA]</scope>
    <source>
        <strain evidence="1 2">VU population</strain>
        <tissue evidence="1">Whole body</tissue>
    </source>
</reference>
<name>A0A226DQJ4_FOLCA</name>
<accession>A0A226DQJ4</accession>